<keyword evidence="2" id="KW-1185">Reference proteome</keyword>
<accession>A0A9W9F1I3</accession>
<evidence type="ECO:0000313" key="1">
    <source>
        <dbReference type="EMBL" id="KAJ5091852.1"/>
    </source>
</evidence>
<dbReference type="EMBL" id="JAPMSZ010000009">
    <property type="protein sequence ID" value="KAJ5091852.1"/>
    <property type="molecule type" value="Genomic_DNA"/>
</dbReference>
<dbReference type="Proteomes" id="UP001141434">
    <property type="component" value="Unassembled WGS sequence"/>
</dbReference>
<reference evidence="1" key="1">
    <citation type="submission" date="2022-11" db="EMBL/GenBank/DDBJ databases">
        <authorList>
            <person name="Petersen C."/>
        </authorList>
    </citation>
    <scope>NUCLEOTIDE SEQUENCE</scope>
    <source>
        <strain evidence="1">IBT 34128</strain>
    </source>
</reference>
<sequence length="121" mass="13923">MPQKLNSTISARKWESHTVAQAQLATRNKVKNSTLWGRVHSLITINKLAKLNVEFRVPGAPGARIGPFEARDKVYAQDRFLEHFRWCEQAQLLWRSSDEGKSCPTKLPETARRGSFFNKRE</sequence>
<reference evidence="1" key="2">
    <citation type="journal article" date="2023" name="IMA Fungus">
        <title>Comparative genomic study of the Penicillium genus elucidates a diverse pangenome and 15 lateral gene transfer events.</title>
        <authorList>
            <person name="Petersen C."/>
            <person name="Sorensen T."/>
            <person name="Nielsen M.R."/>
            <person name="Sondergaard T.E."/>
            <person name="Sorensen J.L."/>
            <person name="Fitzpatrick D.A."/>
            <person name="Frisvad J.C."/>
            <person name="Nielsen K.L."/>
        </authorList>
    </citation>
    <scope>NUCLEOTIDE SEQUENCE</scope>
    <source>
        <strain evidence="1">IBT 34128</strain>
    </source>
</reference>
<organism evidence="1 2">
    <name type="scientific">Penicillium alfredii</name>
    <dbReference type="NCBI Taxonomy" id="1506179"/>
    <lineage>
        <taxon>Eukaryota</taxon>
        <taxon>Fungi</taxon>
        <taxon>Dikarya</taxon>
        <taxon>Ascomycota</taxon>
        <taxon>Pezizomycotina</taxon>
        <taxon>Eurotiomycetes</taxon>
        <taxon>Eurotiomycetidae</taxon>
        <taxon>Eurotiales</taxon>
        <taxon>Aspergillaceae</taxon>
        <taxon>Penicillium</taxon>
    </lineage>
</organism>
<dbReference type="AlphaFoldDB" id="A0A9W9F1I3"/>
<evidence type="ECO:0000313" key="2">
    <source>
        <dbReference type="Proteomes" id="UP001141434"/>
    </source>
</evidence>
<proteinExistence type="predicted"/>
<name>A0A9W9F1I3_9EURO</name>
<protein>
    <submittedName>
        <fullName evidence="1">Uncharacterized protein</fullName>
    </submittedName>
</protein>
<dbReference type="RefSeq" id="XP_056510049.1">
    <property type="nucleotide sequence ID" value="XM_056657249.1"/>
</dbReference>
<dbReference type="GeneID" id="81396418"/>
<comment type="caution">
    <text evidence="1">The sequence shown here is derived from an EMBL/GenBank/DDBJ whole genome shotgun (WGS) entry which is preliminary data.</text>
</comment>
<gene>
    <name evidence="1" type="ORF">NUU61_006722</name>
</gene>
<dbReference type="OrthoDB" id="2687876at2759"/>